<reference evidence="2" key="2">
    <citation type="submission" date="2019-07" db="EMBL/GenBank/DDBJ databases">
        <authorList>
            <person name="Seetharam A."/>
            <person name="Woodhouse M."/>
            <person name="Cannon E."/>
        </authorList>
    </citation>
    <scope>NUCLEOTIDE SEQUENCE [LARGE SCALE GENOMIC DNA]</scope>
    <source>
        <strain evidence="2">cv. B73</strain>
    </source>
</reference>
<feature type="compositionally biased region" description="Polar residues" evidence="1">
    <location>
        <begin position="55"/>
        <end position="64"/>
    </location>
</feature>
<dbReference type="EnsemblPlants" id="Zm00001eb312150_T001">
    <property type="protein sequence ID" value="Zm00001eb312150_P001"/>
    <property type="gene ID" value="Zm00001eb312150"/>
</dbReference>
<reference evidence="2" key="3">
    <citation type="submission" date="2021-05" db="UniProtKB">
        <authorList>
            <consortium name="EnsemblPlants"/>
        </authorList>
    </citation>
    <scope>IDENTIFICATION</scope>
    <source>
        <strain evidence="2">cv. B73</strain>
    </source>
</reference>
<dbReference type="Proteomes" id="UP000007305">
    <property type="component" value="Chromosome 7"/>
</dbReference>
<keyword evidence="3" id="KW-1185">Reference proteome</keyword>
<sequence length="74" mass="8100">MARLELLPPPQPPPSQGGQPGRGGAGHRHVPQILFHSVAFFQVHPALAFFRHSSKPSSATQSRFPSHRLSPYPI</sequence>
<feature type="region of interest" description="Disordered" evidence="1">
    <location>
        <begin position="1"/>
        <end position="29"/>
    </location>
</feature>
<evidence type="ECO:0000313" key="3">
    <source>
        <dbReference type="Proteomes" id="UP000007305"/>
    </source>
</evidence>
<dbReference type="AlphaFoldDB" id="A0A804QBC3"/>
<feature type="region of interest" description="Disordered" evidence="1">
    <location>
        <begin position="52"/>
        <end position="74"/>
    </location>
</feature>
<protein>
    <submittedName>
        <fullName evidence="2">Uncharacterized protein</fullName>
    </submittedName>
</protein>
<evidence type="ECO:0000256" key="1">
    <source>
        <dbReference type="SAM" id="MobiDB-lite"/>
    </source>
</evidence>
<dbReference type="InParanoid" id="A0A804QBC3"/>
<proteinExistence type="predicted"/>
<evidence type="ECO:0000313" key="2">
    <source>
        <dbReference type="EnsemblPlants" id="Zm00001eb312150_P001"/>
    </source>
</evidence>
<organism evidence="2 3">
    <name type="scientific">Zea mays</name>
    <name type="common">Maize</name>
    <dbReference type="NCBI Taxonomy" id="4577"/>
    <lineage>
        <taxon>Eukaryota</taxon>
        <taxon>Viridiplantae</taxon>
        <taxon>Streptophyta</taxon>
        <taxon>Embryophyta</taxon>
        <taxon>Tracheophyta</taxon>
        <taxon>Spermatophyta</taxon>
        <taxon>Magnoliopsida</taxon>
        <taxon>Liliopsida</taxon>
        <taxon>Poales</taxon>
        <taxon>Poaceae</taxon>
        <taxon>PACMAD clade</taxon>
        <taxon>Panicoideae</taxon>
        <taxon>Andropogonodae</taxon>
        <taxon>Andropogoneae</taxon>
        <taxon>Tripsacinae</taxon>
        <taxon>Zea</taxon>
    </lineage>
</organism>
<name>A0A804QBC3_MAIZE</name>
<reference evidence="3" key="1">
    <citation type="submission" date="2015-12" db="EMBL/GenBank/DDBJ databases">
        <title>Update maize B73 reference genome by single molecule sequencing technologies.</title>
        <authorList>
            <consortium name="Maize Genome Sequencing Project"/>
            <person name="Ware D."/>
        </authorList>
    </citation>
    <scope>NUCLEOTIDE SEQUENCE [LARGE SCALE GENOMIC DNA]</scope>
    <source>
        <strain evidence="3">cv. B73</strain>
    </source>
</reference>
<accession>A0A804QBC3</accession>
<dbReference type="Gramene" id="Zm00001eb312150_T001">
    <property type="protein sequence ID" value="Zm00001eb312150_P001"/>
    <property type="gene ID" value="Zm00001eb312150"/>
</dbReference>